<dbReference type="Gene3D" id="1.10.287.1150">
    <property type="entry name" value="TPP helical domain"/>
    <property type="match status" value="1"/>
</dbReference>
<dbReference type="PANTHER" id="PTHR23152:SF4">
    <property type="entry name" value="2-OXOADIPATE DEHYDROGENASE COMPLEX COMPONENT E1"/>
    <property type="match status" value="1"/>
</dbReference>
<dbReference type="GO" id="GO:0030976">
    <property type="term" value="F:thiamine pyrophosphate binding"/>
    <property type="evidence" value="ECO:0007669"/>
    <property type="project" value="InterPro"/>
</dbReference>
<reference evidence="6" key="1">
    <citation type="submission" date="2020-05" db="EMBL/GenBank/DDBJ databases">
        <title>Phylogenomic resolution of chytrid fungi.</title>
        <authorList>
            <person name="Stajich J.E."/>
            <person name="Amses K."/>
            <person name="Simmons R."/>
            <person name="Seto K."/>
            <person name="Myers J."/>
            <person name="Bonds A."/>
            <person name="Quandt C.A."/>
            <person name="Barry K."/>
            <person name="Liu P."/>
            <person name="Grigoriev I."/>
            <person name="Longcore J.E."/>
            <person name="James T.Y."/>
        </authorList>
    </citation>
    <scope>NUCLEOTIDE SEQUENCE</scope>
    <source>
        <strain evidence="6">PLAUS21</strain>
    </source>
</reference>
<evidence type="ECO:0000256" key="3">
    <source>
        <dbReference type="ARBA" id="ARBA00023002"/>
    </source>
</evidence>
<keyword evidence="7" id="KW-1185">Reference proteome</keyword>
<dbReference type="Gene3D" id="3.40.50.12470">
    <property type="match status" value="1"/>
</dbReference>
<comment type="similarity">
    <text evidence="2">Belongs to the alpha-ketoglutarate dehydrogenase family.</text>
</comment>
<name>A0AAD5UBD6_9FUNG</name>
<evidence type="ECO:0000256" key="4">
    <source>
        <dbReference type="ARBA" id="ARBA00023052"/>
    </source>
</evidence>
<gene>
    <name evidence="6" type="ORF">HK103_000469</name>
</gene>
<evidence type="ECO:0000313" key="7">
    <source>
        <dbReference type="Proteomes" id="UP001210925"/>
    </source>
</evidence>
<dbReference type="GO" id="GO:0016624">
    <property type="term" value="F:oxidoreductase activity, acting on the aldehyde or oxo group of donors, disulfide as acceptor"/>
    <property type="evidence" value="ECO:0007669"/>
    <property type="project" value="InterPro"/>
</dbReference>
<dbReference type="CDD" id="cd02016">
    <property type="entry name" value="TPP_E1_OGDC_like"/>
    <property type="match status" value="1"/>
</dbReference>
<dbReference type="Gene3D" id="3.40.50.11610">
    <property type="entry name" value="Multifunctional 2-oxoglutarate metabolism enzyme, C-terminal domain"/>
    <property type="match status" value="1"/>
</dbReference>
<dbReference type="Gene3D" id="3.40.50.970">
    <property type="match status" value="1"/>
</dbReference>
<feature type="domain" description="Transketolase-like pyrimidine-binding" evidence="5">
    <location>
        <begin position="575"/>
        <end position="781"/>
    </location>
</feature>
<dbReference type="NCBIfam" id="NF006914">
    <property type="entry name" value="PRK09404.1"/>
    <property type="match status" value="1"/>
</dbReference>
<dbReference type="InterPro" id="IPR031717">
    <property type="entry name" value="ODO-1/KGD_C"/>
</dbReference>
<accession>A0AAD5UBD6</accession>
<sequence length="932" mass="105227">MMRVRIIKTAKPLQAIRKYHYNHEDVYGFRYTREAKIDDYSAQEINNRIENSNLLRLVHAFRANGHRLADLDPLNLTKLDPLPELDPARYGIPESGKSFPLAGILHIGKTSDPTISRENAKVETILKHLRSTYTGRIGFEFQHLPSSAERRWFAGLVESYEKPKYSVEDKKTFFSLLSKSEVFDHFMAKKFPQLKRYGLEGSESMMIVLHTLFKEAGDAGVRDAIVCMPHRGRLNLLTDILKFKPEALFHKIKGNSELAEGLPASGDVISHLAISTDLERYGKDQPLHVSMLHNPSHLEAANPVALGKARARQMYLYEEGTEKDCYIGDKVVCIQMHGDAAFTGQGVVTETLGLSNLPHFTAGGSIHVIVNNQIGYTTPSMNARSTVYTSDVGKMINCPVLHVNADYPEEVAFATSIAYQYRQKFRKDIILDMISYRRLGHNELDEPAFTQPLMYKKIRGQKSVPLKYEEQLLEESVFSSKQEIEDFRKGYYTALEEKLAISDNYKPEVEAFKGKWENMIPTTKADVRPNTGVDVEALRQVGLASVASHGVSVHPRIAKYHIENRVKKLESGKNLDWATAEALAFGSLLTEGYHVRISGQDVGRGTFSQRHAMLVDSETERTIIPLNHISDKPQAKLEIANSHLSEFAVLGFEYGVSWETPNRLCIWEAQFGDFFNGAQIVIDVYLSSGEAKWMRQSGLVMLLPHGYDGAGPEHSSCRVERFLQLCDHRFDVAGEPKDDNPNMHVVNPTTPAQYFHVLRRQMVRNYRKPLIVVGPKALLRSPVCTSDLTDMGPGTTWQPVLSDPIFTTPESHDGVKRVCFVSGKLYYDLIKERSNKGKDAEVAFIRLEELNPFPTADLVQEIAKFKNVQDYFWVQEEPQNQGAYTFCAPRLQELLGKKLNYHGREPLAAPATGISKVYKKEQAHVISGVFNF</sequence>
<protein>
    <recommendedName>
        <fullName evidence="5">Transketolase-like pyrimidine-binding domain-containing protein</fullName>
    </recommendedName>
</protein>
<keyword evidence="3" id="KW-0560">Oxidoreductase</keyword>
<dbReference type="InterPro" id="IPR001017">
    <property type="entry name" value="DH_E1"/>
</dbReference>
<dbReference type="SUPFAM" id="SSF52518">
    <property type="entry name" value="Thiamin diphosphate-binding fold (THDP-binding)"/>
    <property type="match status" value="2"/>
</dbReference>
<dbReference type="EMBL" id="JADGKB010000106">
    <property type="protein sequence ID" value="KAJ3253561.1"/>
    <property type="molecule type" value="Genomic_DNA"/>
</dbReference>
<dbReference type="PIRSF" id="PIRSF000157">
    <property type="entry name" value="Oxoglu_dh_E1"/>
    <property type="match status" value="1"/>
</dbReference>
<dbReference type="InterPro" id="IPR042179">
    <property type="entry name" value="KGD_C_sf"/>
</dbReference>
<dbReference type="PANTHER" id="PTHR23152">
    <property type="entry name" value="2-OXOGLUTARATE DEHYDROGENASE"/>
    <property type="match status" value="1"/>
</dbReference>
<dbReference type="InterPro" id="IPR029061">
    <property type="entry name" value="THDP-binding"/>
</dbReference>
<comment type="caution">
    <text evidence="6">The sequence shown here is derived from an EMBL/GenBank/DDBJ whole genome shotgun (WGS) entry which is preliminary data.</text>
</comment>
<evidence type="ECO:0000313" key="6">
    <source>
        <dbReference type="EMBL" id="KAJ3253561.1"/>
    </source>
</evidence>
<dbReference type="NCBIfam" id="NF008907">
    <property type="entry name" value="PRK12270.1"/>
    <property type="match status" value="1"/>
</dbReference>
<dbReference type="NCBIfam" id="TIGR00239">
    <property type="entry name" value="2oxo_dh_E1"/>
    <property type="match status" value="1"/>
</dbReference>
<dbReference type="InterPro" id="IPR011603">
    <property type="entry name" value="2oxoglutarate_DH_E1"/>
</dbReference>
<dbReference type="Pfam" id="PF16870">
    <property type="entry name" value="OxoGdeHyase_C"/>
    <property type="match status" value="1"/>
</dbReference>
<dbReference type="Pfam" id="PF02779">
    <property type="entry name" value="Transket_pyr"/>
    <property type="match status" value="1"/>
</dbReference>
<comment type="cofactor">
    <cofactor evidence="1">
        <name>thiamine diphosphate</name>
        <dbReference type="ChEBI" id="CHEBI:58937"/>
    </cofactor>
</comment>
<dbReference type="SMART" id="SM00861">
    <property type="entry name" value="Transket_pyr"/>
    <property type="match status" value="1"/>
</dbReference>
<organism evidence="6 7">
    <name type="scientific">Boothiomyces macroporosus</name>
    <dbReference type="NCBI Taxonomy" id="261099"/>
    <lineage>
        <taxon>Eukaryota</taxon>
        <taxon>Fungi</taxon>
        <taxon>Fungi incertae sedis</taxon>
        <taxon>Chytridiomycota</taxon>
        <taxon>Chytridiomycota incertae sedis</taxon>
        <taxon>Chytridiomycetes</taxon>
        <taxon>Rhizophydiales</taxon>
        <taxon>Terramycetaceae</taxon>
        <taxon>Boothiomyces</taxon>
    </lineage>
</organism>
<dbReference type="Pfam" id="PF00676">
    <property type="entry name" value="E1_dh"/>
    <property type="match status" value="1"/>
</dbReference>
<dbReference type="GO" id="GO:0006091">
    <property type="term" value="P:generation of precursor metabolites and energy"/>
    <property type="evidence" value="ECO:0007669"/>
    <property type="project" value="UniProtKB-ARBA"/>
</dbReference>
<dbReference type="AlphaFoldDB" id="A0AAD5UBD6"/>
<keyword evidence="4" id="KW-0786">Thiamine pyrophosphate</keyword>
<evidence type="ECO:0000259" key="5">
    <source>
        <dbReference type="SMART" id="SM00861"/>
    </source>
</evidence>
<proteinExistence type="inferred from homology"/>
<evidence type="ECO:0000256" key="1">
    <source>
        <dbReference type="ARBA" id="ARBA00001964"/>
    </source>
</evidence>
<dbReference type="InterPro" id="IPR005475">
    <property type="entry name" value="Transketolase-like_Pyr-bd"/>
</dbReference>
<evidence type="ECO:0000256" key="2">
    <source>
        <dbReference type="ARBA" id="ARBA00006936"/>
    </source>
</evidence>
<dbReference type="Proteomes" id="UP001210925">
    <property type="component" value="Unassembled WGS sequence"/>
</dbReference>